<dbReference type="Proteomes" id="UP001185012">
    <property type="component" value="Unassembled WGS sequence"/>
</dbReference>
<evidence type="ECO:0000313" key="2">
    <source>
        <dbReference type="EMBL" id="MDR6225751.1"/>
    </source>
</evidence>
<reference evidence="2 3" key="1">
    <citation type="submission" date="2023-07" db="EMBL/GenBank/DDBJ databases">
        <title>Genomic Encyclopedia of Type Strains, Phase IV (KMG-IV): sequencing the most valuable type-strain genomes for metagenomic binning, comparative biology and taxonomic classification.</title>
        <authorList>
            <person name="Goeker M."/>
        </authorList>
    </citation>
    <scope>NUCLEOTIDE SEQUENCE [LARGE SCALE GENOMIC DNA]</scope>
    <source>
        <strain evidence="2 3">DSM 45903</strain>
    </source>
</reference>
<dbReference type="EMBL" id="JAVDQG010000003">
    <property type="protein sequence ID" value="MDR6225751.1"/>
    <property type="molecule type" value="Genomic_DNA"/>
</dbReference>
<feature type="transmembrane region" description="Helical" evidence="1">
    <location>
        <begin position="39"/>
        <end position="59"/>
    </location>
</feature>
<keyword evidence="1" id="KW-1133">Transmembrane helix</keyword>
<keyword evidence="1" id="KW-0472">Membrane</keyword>
<gene>
    <name evidence="2" type="ORF">JOE21_001749</name>
</gene>
<comment type="caution">
    <text evidence="2">The sequence shown here is derived from an EMBL/GenBank/DDBJ whole genome shotgun (WGS) entry which is preliminary data.</text>
</comment>
<dbReference type="RefSeq" id="WP_309864785.1">
    <property type="nucleotide sequence ID" value="NZ_JAVDQG010000003.1"/>
</dbReference>
<proteinExistence type="predicted"/>
<evidence type="ECO:0000256" key="1">
    <source>
        <dbReference type="SAM" id="Phobius"/>
    </source>
</evidence>
<sequence>MGEIISFISILIYLAVFFWGVLYGVLFDFRKEGSDERGVKISGTAYTVAFPLVILGWLFLELIDTYIRPLSFEEYRDAIWFLVTVPVIVRAGMILLLKRFW</sequence>
<keyword evidence="3" id="KW-1185">Reference proteome</keyword>
<feature type="transmembrane region" description="Helical" evidence="1">
    <location>
        <begin position="79"/>
        <end position="97"/>
    </location>
</feature>
<evidence type="ECO:0000313" key="3">
    <source>
        <dbReference type="Proteomes" id="UP001185012"/>
    </source>
</evidence>
<feature type="transmembrane region" description="Helical" evidence="1">
    <location>
        <begin position="6"/>
        <end position="27"/>
    </location>
</feature>
<protein>
    <submittedName>
        <fullName evidence="2">Uncharacterized protein</fullName>
    </submittedName>
</protein>
<name>A0ABU1ILU0_9BACL</name>
<accession>A0ABU1ILU0</accession>
<organism evidence="2 3">
    <name type="scientific">Desmospora profundinema</name>
    <dbReference type="NCBI Taxonomy" id="1571184"/>
    <lineage>
        <taxon>Bacteria</taxon>
        <taxon>Bacillati</taxon>
        <taxon>Bacillota</taxon>
        <taxon>Bacilli</taxon>
        <taxon>Bacillales</taxon>
        <taxon>Thermoactinomycetaceae</taxon>
        <taxon>Desmospora</taxon>
    </lineage>
</organism>
<keyword evidence="1" id="KW-0812">Transmembrane</keyword>